<evidence type="ECO:0000313" key="7">
    <source>
        <dbReference type="EMBL" id="MBJ7608236.1"/>
    </source>
</evidence>
<keyword evidence="4 6" id="KW-1133">Transmembrane helix</keyword>
<dbReference type="EMBL" id="JAEKNN010000009">
    <property type="protein sequence ID" value="MBJ7608236.1"/>
    <property type="molecule type" value="Genomic_DNA"/>
</dbReference>
<protein>
    <recommendedName>
        <fullName evidence="9">Polysaccharide biosynthesis protein</fullName>
    </recommendedName>
</protein>
<dbReference type="AlphaFoldDB" id="A0A934KGF0"/>
<evidence type="ECO:0000256" key="5">
    <source>
        <dbReference type="ARBA" id="ARBA00023136"/>
    </source>
</evidence>
<evidence type="ECO:0008006" key="9">
    <source>
        <dbReference type="Google" id="ProtNLM"/>
    </source>
</evidence>
<comment type="subcellular location">
    <subcellularLocation>
        <location evidence="1">Cell membrane</location>
        <topology evidence="1">Multi-pass membrane protein</topology>
    </subcellularLocation>
</comment>
<dbReference type="PANTHER" id="PTHR30250">
    <property type="entry name" value="PST FAMILY PREDICTED COLANIC ACID TRANSPORTER"/>
    <property type="match status" value="1"/>
</dbReference>
<reference evidence="7 8" key="1">
    <citation type="submission" date="2020-10" db="EMBL/GenBank/DDBJ databases">
        <title>Ca. Dormibacterota MAGs.</title>
        <authorList>
            <person name="Montgomery K."/>
        </authorList>
    </citation>
    <scope>NUCLEOTIDE SEQUENCE [LARGE SCALE GENOMIC DNA]</scope>
    <source>
        <strain evidence="7">Mitchell_Peninsula_5</strain>
    </source>
</reference>
<feature type="transmembrane region" description="Helical" evidence="6">
    <location>
        <begin position="186"/>
        <end position="212"/>
    </location>
</feature>
<keyword evidence="3 6" id="KW-0812">Transmembrane</keyword>
<dbReference type="PANTHER" id="PTHR30250:SF11">
    <property type="entry name" value="O-ANTIGEN TRANSPORTER-RELATED"/>
    <property type="match status" value="1"/>
</dbReference>
<evidence type="ECO:0000256" key="1">
    <source>
        <dbReference type="ARBA" id="ARBA00004651"/>
    </source>
</evidence>
<feature type="transmembrane region" description="Helical" evidence="6">
    <location>
        <begin position="53"/>
        <end position="76"/>
    </location>
</feature>
<feature type="transmembrane region" description="Helical" evidence="6">
    <location>
        <begin position="12"/>
        <end position="32"/>
    </location>
</feature>
<feature type="transmembrane region" description="Helical" evidence="6">
    <location>
        <begin position="119"/>
        <end position="141"/>
    </location>
</feature>
<evidence type="ECO:0000256" key="4">
    <source>
        <dbReference type="ARBA" id="ARBA00022989"/>
    </source>
</evidence>
<feature type="transmembrane region" description="Helical" evidence="6">
    <location>
        <begin position="88"/>
        <end position="107"/>
    </location>
</feature>
<evidence type="ECO:0000313" key="8">
    <source>
        <dbReference type="Proteomes" id="UP000614410"/>
    </source>
</evidence>
<feature type="transmembrane region" description="Helical" evidence="6">
    <location>
        <begin position="305"/>
        <end position="328"/>
    </location>
</feature>
<sequence length="403" mass="41718">MTARALGPERYAPLATFWSLLFVAGPGFFVPLEQEVGRALAARRARGDGGRPLVLRAAAVGGALAVCLIIATVPAAGPLARRLFAGDSLLVVALMAGLAVYALHFLSRGTLSGNGRFRLYGFLIGIEGVLRLVFCVALAVAGVKAPGMFGLSLVLGSLLAIALVLRGRRGLLIPGPPARWSELSSALGYLLAASVCVQLLLSVGPVAVQLLATATQRAAAGQFLTARVIAFMPIFLFQAVQAPLLPKLSGLLAAGRRDDFRRMVLRLLAGVVLLGACAVTATALAGPWASRLLFGSGYSVTSFDFGILSASCVTFMVAQVLTSVLIAFRCYARMATGWLIGAVVFVGVTAAGTQLFVRVELGLLGGSVGSALVMACLLGGVTRRHTTPTDAPTSEATSRPRTA</sequence>
<organism evidence="7 8">
    <name type="scientific">Candidatus Amunia macphersoniae</name>
    <dbReference type="NCBI Taxonomy" id="3127014"/>
    <lineage>
        <taxon>Bacteria</taxon>
        <taxon>Bacillati</taxon>
        <taxon>Candidatus Dormiibacterota</taxon>
        <taxon>Candidatus Dormibacteria</taxon>
        <taxon>Candidatus Aeolococcales</taxon>
        <taxon>Candidatus Aeolococcaceae</taxon>
        <taxon>Candidatus Amunia</taxon>
    </lineage>
</organism>
<evidence type="ECO:0000256" key="2">
    <source>
        <dbReference type="ARBA" id="ARBA00022475"/>
    </source>
</evidence>
<feature type="transmembrane region" description="Helical" evidence="6">
    <location>
        <begin position="363"/>
        <end position="381"/>
    </location>
</feature>
<dbReference type="Proteomes" id="UP000614410">
    <property type="component" value="Unassembled WGS sequence"/>
</dbReference>
<dbReference type="GO" id="GO:0005886">
    <property type="term" value="C:plasma membrane"/>
    <property type="evidence" value="ECO:0007669"/>
    <property type="project" value="UniProtKB-SubCell"/>
</dbReference>
<feature type="transmembrane region" description="Helical" evidence="6">
    <location>
        <begin position="147"/>
        <end position="165"/>
    </location>
</feature>
<feature type="transmembrane region" description="Helical" evidence="6">
    <location>
        <begin position="335"/>
        <end position="357"/>
    </location>
</feature>
<gene>
    <name evidence="7" type="ORF">JF887_02235</name>
</gene>
<keyword evidence="5 6" id="KW-0472">Membrane</keyword>
<evidence type="ECO:0000256" key="3">
    <source>
        <dbReference type="ARBA" id="ARBA00022692"/>
    </source>
</evidence>
<evidence type="ECO:0000256" key="6">
    <source>
        <dbReference type="SAM" id="Phobius"/>
    </source>
</evidence>
<feature type="transmembrane region" description="Helical" evidence="6">
    <location>
        <begin position="224"/>
        <end position="244"/>
    </location>
</feature>
<name>A0A934KGF0_9BACT</name>
<keyword evidence="2" id="KW-1003">Cell membrane</keyword>
<comment type="caution">
    <text evidence="7">The sequence shown here is derived from an EMBL/GenBank/DDBJ whole genome shotgun (WGS) entry which is preliminary data.</text>
</comment>
<dbReference type="InterPro" id="IPR050833">
    <property type="entry name" value="Poly_Biosynth_Transport"/>
</dbReference>
<accession>A0A934KGF0</accession>
<feature type="transmembrane region" description="Helical" evidence="6">
    <location>
        <begin position="264"/>
        <end position="285"/>
    </location>
</feature>
<proteinExistence type="predicted"/>